<protein>
    <recommendedName>
        <fullName evidence="3">PASTA domain-containing protein</fullName>
    </recommendedName>
</protein>
<evidence type="ECO:0008006" key="3">
    <source>
        <dbReference type="Google" id="ProtNLM"/>
    </source>
</evidence>
<name>A0ABZ1JRW7_9ACTN</name>
<gene>
    <name evidence="1" type="ORF">OG288_41720</name>
</gene>
<reference evidence="1" key="1">
    <citation type="submission" date="2022-10" db="EMBL/GenBank/DDBJ databases">
        <title>The complete genomes of actinobacterial strains from the NBC collection.</title>
        <authorList>
            <person name="Joergensen T.S."/>
            <person name="Alvarez Arevalo M."/>
            <person name="Sterndorff E.B."/>
            <person name="Faurdal D."/>
            <person name="Vuksanovic O."/>
            <person name="Mourched A.-S."/>
            <person name="Charusanti P."/>
            <person name="Shaw S."/>
            <person name="Blin K."/>
            <person name="Weber T."/>
        </authorList>
    </citation>
    <scope>NUCLEOTIDE SEQUENCE</scope>
    <source>
        <strain evidence="1">NBC_00189</strain>
    </source>
</reference>
<evidence type="ECO:0000313" key="2">
    <source>
        <dbReference type="Proteomes" id="UP001432166"/>
    </source>
</evidence>
<proteinExistence type="predicted"/>
<accession>A0ABZ1JRW7</accession>
<keyword evidence="2" id="KW-1185">Reference proteome</keyword>
<evidence type="ECO:0000313" key="1">
    <source>
        <dbReference type="EMBL" id="WTP54275.1"/>
    </source>
</evidence>
<dbReference type="Proteomes" id="UP001432166">
    <property type="component" value="Chromosome"/>
</dbReference>
<dbReference type="RefSeq" id="WP_328939672.1">
    <property type="nucleotide sequence ID" value="NZ_CP108133.1"/>
</dbReference>
<sequence length="154" mass="16320">MALAASTAVAGALIALPSATGGSSAYAIERGPDGSVVLTMLDQNGLFEEDQQKELAERLRAEGIHVSIDTPRPGYVCAQPRGKNLLPETMKRSVDGKDGPEKFEVTLHTGDSVAVEDPQPPVKPGVWAAGRVQMFEGPMKPCQEVPFKGPELLP</sequence>
<organism evidence="1 2">
    <name type="scientific">Streptomyces tauricus</name>
    <dbReference type="NCBI Taxonomy" id="68274"/>
    <lineage>
        <taxon>Bacteria</taxon>
        <taxon>Bacillati</taxon>
        <taxon>Actinomycetota</taxon>
        <taxon>Actinomycetes</taxon>
        <taxon>Kitasatosporales</taxon>
        <taxon>Streptomycetaceae</taxon>
        <taxon>Streptomyces</taxon>
        <taxon>Streptomyces aurantiacus group</taxon>
    </lineage>
</organism>
<dbReference type="EMBL" id="CP108133">
    <property type="protein sequence ID" value="WTP54275.1"/>
    <property type="molecule type" value="Genomic_DNA"/>
</dbReference>